<evidence type="ECO:0000256" key="1">
    <source>
        <dbReference type="ARBA" id="ARBA00022723"/>
    </source>
</evidence>
<evidence type="ECO:0000259" key="5">
    <source>
        <dbReference type="SMART" id="SM00438"/>
    </source>
</evidence>
<organism evidence="6 7">
    <name type="scientific">Oryctes borbonicus</name>
    <dbReference type="NCBI Taxonomy" id="1629725"/>
    <lineage>
        <taxon>Eukaryota</taxon>
        <taxon>Metazoa</taxon>
        <taxon>Ecdysozoa</taxon>
        <taxon>Arthropoda</taxon>
        <taxon>Hexapoda</taxon>
        <taxon>Insecta</taxon>
        <taxon>Pterygota</taxon>
        <taxon>Neoptera</taxon>
        <taxon>Endopterygota</taxon>
        <taxon>Coleoptera</taxon>
        <taxon>Polyphaga</taxon>
        <taxon>Scarabaeiformia</taxon>
        <taxon>Scarabaeidae</taxon>
        <taxon>Dynastinae</taxon>
        <taxon>Oryctes</taxon>
    </lineage>
</organism>
<feature type="domain" description="NF-X1-type" evidence="5">
    <location>
        <begin position="397"/>
        <end position="415"/>
    </location>
</feature>
<dbReference type="OrthoDB" id="2423195at2759"/>
<dbReference type="AlphaFoldDB" id="A0A0T6BB73"/>
<dbReference type="EMBL" id="LJIG01002361">
    <property type="protein sequence ID" value="KRT84579.1"/>
    <property type="molecule type" value="Genomic_DNA"/>
</dbReference>
<evidence type="ECO:0000256" key="4">
    <source>
        <dbReference type="ARBA" id="ARBA00022833"/>
    </source>
</evidence>
<keyword evidence="7" id="KW-1185">Reference proteome</keyword>
<keyword evidence="1" id="KW-0479">Metal-binding</keyword>
<evidence type="ECO:0000313" key="7">
    <source>
        <dbReference type="Proteomes" id="UP000051574"/>
    </source>
</evidence>
<sequence length="530" mass="60688">RILCDNGHICPKRCFEDCGNCQVPMLRRLECGHEAEFPCYQTEFQCNHPVSVELPCNHRVNNKPCYIDIERFRCPYPCNVRIDTCGHTCTKRCHINYDPDHLKYKCSKPCTEYRKNCSMQIPDHICSKYCSEECADCDIVVKKKRSCSHFYNIRCSVDVETVDCVKPCKKNLPCGHRCKLECQKMCGNCKEKVKKTVPECGHEVQIECCKVPTTSDCKRKCVLKLPCGHICKNTCKEECTTKCNELVDSVIPLGCGHSSRIPCFMNTVGYIHHNVQETVMECKEPCSASLECGHRCSGSCGECYQGRLHKICLEDCGIDLVCGHKCTVPCRQICPPCLQKCMYKCSHNRCGRNCGEKCTPCREPCPRHCRHVKCEAWCSSKCTVDPCIEPCMAQLPCGHKCIGFCGEPCPPLCKICNRDELLEFYLGYEEEKDARFVLLQECGHAIESRGMEMWLESGENEITVKRCPRCRTPLTITRRYHHYIRDSIEQVQKVKEKFFGNQKENMLLQRHLNLRLQAVYSSSLTLSKGK</sequence>
<feature type="domain" description="NF-X1-type" evidence="5">
    <location>
        <begin position="174"/>
        <end position="191"/>
    </location>
</feature>
<keyword evidence="4" id="KW-0862">Zinc</keyword>
<comment type="caution">
    <text evidence="6">The sequence shown here is derived from an EMBL/GenBank/DDBJ whole genome shotgun (WGS) entry which is preliminary data.</text>
</comment>
<gene>
    <name evidence="6" type="ORF">AMK59_1979</name>
</gene>
<proteinExistence type="predicted"/>
<reference evidence="6 7" key="1">
    <citation type="submission" date="2015-09" db="EMBL/GenBank/DDBJ databases">
        <title>Draft genome of the scarab beetle Oryctes borbonicus.</title>
        <authorList>
            <person name="Meyer J.M."/>
            <person name="Markov G.V."/>
            <person name="Baskaran P."/>
            <person name="Herrmann M."/>
            <person name="Sommer R.J."/>
            <person name="Roedelsperger C."/>
        </authorList>
    </citation>
    <scope>NUCLEOTIDE SEQUENCE [LARGE SCALE GENOMIC DNA]</scope>
    <source>
        <strain evidence="6">OB123</strain>
        <tissue evidence="6">Whole animal</tissue>
    </source>
</reference>
<name>A0A0T6BB73_9SCAR</name>
<dbReference type="GO" id="GO:0008270">
    <property type="term" value="F:zinc ion binding"/>
    <property type="evidence" value="ECO:0007669"/>
    <property type="project" value="UniProtKB-KW"/>
</dbReference>
<accession>A0A0T6BB73</accession>
<feature type="non-terminal residue" evidence="6">
    <location>
        <position position="1"/>
    </location>
</feature>
<evidence type="ECO:0000313" key="6">
    <source>
        <dbReference type="EMBL" id="KRT84579.1"/>
    </source>
</evidence>
<dbReference type="Proteomes" id="UP000051574">
    <property type="component" value="Unassembled WGS sequence"/>
</dbReference>
<keyword evidence="2" id="KW-0677">Repeat</keyword>
<dbReference type="GO" id="GO:0005634">
    <property type="term" value="C:nucleus"/>
    <property type="evidence" value="ECO:0007669"/>
    <property type="project" value="InterPro"/>
</dbReference>
<feature type="domain" description="NF-X1-type" evidence="5">
    <location>
        <begin position="322"/>
        <end position="339"/>
    </location>
</feature>
<evidence type="ECO:0000256" key="2">
    <source>
        <dbReference type="ARBA" id="ARBA00022737"/>
    </source>
</evidence>
<feature type="domain" description="NF-X1-type" evidence="5">
    <location>
        <begin position="85"/>
        <end position="112"/>
    </location>
</feature>
<keyword evidence="3" id="KW-0863">Zinc-finger</keyword>
<dbReference type="SMART" id="SM00438">
    <property type="entry name" value="ZnF_NFX"/>
    <property type="match status" value="5"/>
</dbReference>
<protein>
    <recommendedName>
        <fullName evidence="5">NF-X1-type domain-containing protein</fullName>
    </recommendedName>
</protein>
<feature type="domain" description="NF-X1-type" evidence="5">
    <location>
        <begin position="292"/>
        <end position="305"/>
    </location>
</feature>
<dbReference type="InterPro" id="IPR000967">
    <property type="entry name" value="Znf_NFX1"/>
</dbReference>
<evidence type="ECO:0000256" key="3">
    <source>
        <dbReference type="ARBA" id="ARBA00022771"/>
    </source>
</evidence>